<dbReference type="PANTHER" id="PTHR46796">
    <property type="entry name" value="HTH-TYPE TRANSCRIPTIONAL ACTIVATOR RHAS-RELATED"/>
    <property type="match status" value="1"/>
</dbReference>
<dbReference type="SUPFAM" id="SSF46689">
    <property type="entry name" value="Homeodomain-like"/>
    <property type="match status" value="2"/>
</dbReference>
<keyword evidence="1" id="KW-0805">Transcription regulation</keyword>
<dbReference type="Pfam" id="PF12833">
    <property type="entry name" value="HTH_18"/>
    <property type="match status" value="1"/>
</dbReference>
<dbReference type="SMART" id="SM00342">
    <property type="entry name" value="HTH_ARAC"/>
    <property type="match status" value="1"/>
</dbReference>
<dbReference type="Gene3D" id="1.10.10.60">
    <property type="entry name" value="Homeodomain-like"/>
    <property type="match status" value="2"/>
</dbReference>
<evidence type="ECO:0000256" key="3">
    <source>
        <dbReference type="ARBA" id="ARBA00023163"/>
    </source>
</evidence>
<feature type="domain" description="HTH araC/xylS-type" evidence="4">
    <location>
        <begin position="46"/>
        <end position="144"/>
    </location>
</feature>
<dbReference type="InterPro" id="IPR009057">
    <property type="entry name" value="Homeodomain-like_sf"/>
</dbReference>
<name>A0ABR9VPT0_9SYNC</name>
<dbReference type="Proteomes" id="UP000658720">
    <property type="component" value="Unassembled WGS sequence"/>
</dbReference>
<sequence>MELPPDNREATVHPNQHQLEQSVPFNDEYGVNLALKNYGLLPYHLEKVTNFMQSHLDQDLSVEEIAQELGLSQFHFSRLFKQKTGITPHQYLIKLRLERAKHLLKNTKLAVNEIADECGFANPSHLARHLRRETGLSPKQFRIL</sequence>
<evidence type="ECO:0000256" key="1">
    <source>
        <dbReference type="ARBA" id="ARBA00023015"/>
    </source>
</evidence>
<dbReference type="RefSeq" id="WP_194019222.1">
    <property type="nucleotide sequence ID" value="NZ_JADEVV010000011.1"/>
</dbReference>
<accession>A0ABR9VPT0</accession>
<evidence type="ECO:0000313" key="6">
    <source>
        <dbReference type="Proteomes" id="UP000658720"/>
    </source>
</evidence>
<organism evidence="5 6">
    <name type="scientific">Synechocystis salina LEGE 00031</name>
    <dbReference type="NCBI Taxonomy" id="1828736"/>
    <lineage>
        <taxon>Bacteria</taxon>
        <taxon>Bacillati</taxon>
        <taxon>Cyanobacteriota</taxon>
        <taxon>Cyanophyceae</taxon>
        <taxon>Synechococcales</taxon>
        <taxon>Merismopediaceae</taxon>
        <taxon>Synechocystis</taxon>
    </lineage>
</organism>
<dbReference type="InterPro" id="IPR050204">
    <property type="entry name" value="AraC_XylS_family_regulators"/>
</dbReference>
<protein>
    <submittedName>
        <fullName evidence="5">AraC family transcriptional regulator</fullName>
    </submittedName>
</protein>
<comment type="caution">
    <text evidence="5">The sequence shown here is derived from an EMBL/GenBank/DDBJ whole genome shotgun (WGS) entry which is preliminary data.</text>
</comment>
<dbReference type="PROSITE" id="PS01124">
    <property type="entry name" value="HTH_ARAC_FAMILY_2"/>
    <property type="match status" value="1"/>
</dbReference>
<gene>
    <name evidence="5" type="ORF">IQ217_05655</name>
</gene>
<dbReference type="PANTHER" id="PTHR46796:SF6">
    <property type="entry name" value="ARAC SUBFAMILY"/>
    <property type="match status" value="1"/>
</dbReference>
<keyword evidence="2" id="KW-0238">DNA-binding</keyword>
<evidence type="ECO:0000259" key="4">
    <source>
        <dbReference type="PROSITE" id="PS01124"/>
    </source>
</evidence>
<proteinExistence type="predicted"/>
<keyword evidence="6" id="KW-1185">Reference proteome</keyword>
<evidence type="ECO:0000256" key="2">
    <source>
        <dbReference type="ARBA" id="ARBA00023125"/>
    </source>
</evidence>
<dbReference type="EMBL" id="JADEVV010000011">
    <property type="protein sequence ID" value="MBE9253357.1"/>
    <property type="molecule type" value="Genomic_DNA"/>
</dbReference>
<dbReference type="InterPro" id="IPR018060">
    <property type="entry name" value="HTH_AraC"/>
</dbReference>
<reference evidence="5 6" key="1">
    <citation type="submission" date="2020-10" db="EMBL/GenBank/DDBJ databases">
        <authorList>
            <person name="Castelo-Branco R."/>
            <person name="Eusebio N."/>
            <person name="Adriana R."/>
            <person name="Vieira A."/>
            <person name="Brugerolle De Fraissinette N."/>
            <person name="Rezende De Castro R."/>
            <person name="Schneider M.P."/>
            <person name="Vasconcelos V."/>
            <person name="Leao P.N."/>
        </authorList>
    </citation>
    <scope>NUCLEOTIDE SEQUENCE [LARGE SCALE GENOMIC DNA]</scope>
    <source>
        <strain evidence="5 6">LEGE 00031</strain>
    </source>
</reference>
<keyword evidence="3" id="KW-0804">Transcription</keyword>
<evidence type="ECO:0000313" key="5">
    <source>
        <dbReference type="EMBL" id="MBE9253357.1"/>
    </source>
</evidence>